<reference evidence="10" key="1">
    <citation type="submission" date="2023-05" db="EMBL/GenBank/DDBJ databases">
        <authorList>
            <person name="Pathak J."/>
            <person name="Thiruvengadam V."/>
            <person name="Gracy G.R."/>
            <person name="M M."/>
        </authorList>
    </citation>
    <scope>NUCLEOTIDE SEQUENCE</scope>
    <source>
        <tissue evidence="10">Head and antenna</tissue>
    </source>
</reference>
<evidence type="ECO:0000256" key="7">
    <source>
        <dbReference type="ARBA" id="ARBA00023170"/>
    </source>
</evidence>
<keyword evidence="6 9" id="KW-0472">Membrane</keyword>
<dbReference type="GO" id="GO:0005886">
    <property type="term" value="C:plasma membrane"/>
    <property type="evidence" value="ECO:0007669"/>
    <property type="project" value="UniProtKB-SubCell"/>
</dbReference>
<dbReference type="Pfam" id="PF02949">
    <property type="entry name" value="7tm_6"/>
    <property type="match status" value="1"/>
</dbReference>
<sequence>MKKMGLILPNNLWGRFLYLMLHEIATFFVVTQYVELYIIRSNLDLVLTNLKISMLSIVCIAKSNTCVFWQVHWKNLIDYLTEADGFERNSDNSNIKIILDKYTKYCRRMTYNYWVLVFTTVLLTCCTPLIQIYSSSVYRDRLRNGTELFPHIFSSWVPIDKYHSPGLWMTVVWHCMICFYGGLIMAAYDTTVIVAMVFFGGKLDILRERCKVMLGTSDNPVNDDEANIRTRELHLVHVLLLKYSRLFNSMLSPVMFLYIILCSLMLCASAYQLTLPVNAAQKLLMAEYLVFGVAQIFVFCWHSNDVLDKYEKMMLGPYESTWWESSLQQRKNILLLAGQFRIIKVFTAGPFTNLTLATFITILKGSYSYYTLLRK</sequence>
<feature type="transmembrane region" description="Helical" evidence="9">
    <location>
        <begin position="12"/>
        <end position="34"/>
    </location>
</feature>
<comment type="caution">
    <text evidence="9">Lacks conserved residue(s) required for the propagation of feature annotation.</text>
</comment>
<feature type="transmembrane region" description="Helical" evidence="9">
    <location>
        <begin position="171"/>
        <end position="199"/>
    </location>
</feature>
<evidence type="ECO:0000313" key="10">
    <source>
        <dbReference type="EMBL" id="WPO56461.1"/>
    </source>
</evidence>
<comment type="subcellular location">
    <subcellularLocation>
        <location evidence="9">Cell membrane</location>
        <topology evidence="9">Multi-pass membrane protein</topology>
    </subcellularLocation>
    <subcellularLocation>
        <location evidence="1">Membrane</location>
        <topology evidence="1">Multi-pass membrane protein</topology>
    </subcellularLocation>
</comment>
<dbReference type="GO" id="GO:0007165">
    <property type="term" value="P:signal transduction"/>
    <property type="evidence" value="ECO:0007669"/>
    <property type="project" value="UniProtKB-KW"/>
</dbReference>
<evidence type="ECO:0000256" key="6">
    <source>
        <dbReference type="ARBA" id="ARBA00023136"/>
    </source>
</evidence>
<dbReference type="GO" id="GO:0004984">
    <property type="term" value="F:olfactory receptor activity"/>
    <property type="evidence" value="ECO:0007669"/>
    <property type="project" value="InterPro"/>
</dbReference>
<feature type="transmembrane region" description="Helical" evidence="9">
    <location>
        <begin position="283"/>
        <end position="304"/>
    </location>
</feature>
<keyword evidence="4 9" id="KW-0552">Olfaction</keyword>
<dbReference type="EMBL" id="OQ970354">
    <property type="protein sequence ID" value="WPO56461.1"/>
    <property type="molecule type" value="mRNA"/>
</dbReference>
<name>A0AAU0QMN3_9NEOP</name>
<dbReference type="GO" id="GO:0005549">
    <property type="term" value="F:odorant binding"/>
    <property type="evidence" value="ECO:0007669"/>
    <property type="project" value="InterPro"/>
</dbReference>
<feature type="transmembrane region" description="Helical" evidence="9">
    <location>
        <begin position="250"/>
        <end position="271"/>
    </location>
</feature>
<dbReference type="PANTHER" id="PTHR21137:SF40">
    <property type="entry name" value="ODORANT RECEPTOR 56A"/>
    <property type="match status" value="1"/>
</dbReference>
<dbReference type="InterPro" id="IPR004117">
    <property type="entry name" value="7tm6_olfct_rcpt"/>
</dbReference>
<evidence type="ECO:0000256" key="2">
    <source>
        <dbReference type="ARBA" id="ARBA00022606"/>
    </source>
</evidence>
<protein>
    <recommendedName>
        <fullName evidence="9">Odorant receptor</fullName>
    </recommendedName>
</protein>
<feature type="transmembrane region" description="Helical" evidence="9">
    <location>
        <begin position="111"/>
        <end position="133"/>
    </location>
</feature>
<keyword evidence="8 9" id="KW-0807">Transducer</keyword>
<evidence type="ECO:0000256" key="9">
    <source>
        <dbReference type="RuleBase" id="RU351113"/>
    </source>
</evidence>
<keyword evidence="2 9" id="KW-0716">Sensory transduction</keyword>
<keyword evidence="3 9" id="KW-0812">Transmembrane</keyword>
<evidence type="ECO:0000256" key="1">
    <source>
        <dbReference type="ARBA" id="ARBA00004141"/>
    </source>
</evidence>
<evidence type="ECO:0000256" key="4">
    <source>
        <dbReference type="ARBA" id="ARBA00022725"/>
    </source>
</evidence>
<evidence type="ECO:0000256" key="3">
    <source>
        <dbReference type="ARBA" id="ARBA00022692"/>
    </source>
</evidence>
<evidence type="ECO:0000256" key="5">
    <source>
        <dbReference type="ARBA" id="ARBA00022989"/>
    </source>
</evidence>
<comment type="similarity">
    <text evidence="9">Belongs to the insect chemoreceptor superfamily. Heteromeric odorant receptor channel (TC 1.A.69) family.</text>
</comment>
<keyword evidence="5 9" id="KW-1133">Transmembrane helix</keyword>
<keyword evidence="7 9" id="KW-0675">Receptor</keyword>
<dbReference type="AlphaFoldDB" id="A0AAU0QMN3"/>
<accession>A0AAU0QMN3</accession>
<proteinExistence type="evidence at transcript level"/>
<evidence type="ECO:0000256" key="8">
    <source>
        <dbReference type="ARBA" id="ARBA00023224"/>
    </source>
</evidence>
<organism evidence="10">
    <name type="scientific">Leucinodes orbonalis</name>
    <dbReference type="NCBI Taxonomy" id="711050"/>
    <lineage>
        <taxon>Eukaryota</taxon>
        <taxon>Metazoa</taxon>
        <taxon>Ecdysozoa</taxon>
        <taxon>Arthropoda</taxon>
        <taxon>Hexapoda</taxon>
        <taxon>Insecta</taxon>
        <taxon>Pterygota</taxon>
        <taxon>Neoptera</taxon>
        <taxon>Endopterygota</taxon>
        <taxon>Lepidoptera</taxon>
        <taxon>Glossata</taxon>
        <taxon>Ditrysia</taxon>
        <taxon>Pyraloidea</taxon>
        <taxon>Crambidae</taxon>
        <taxon>Spilomelinae</taxon>
        <taxon>Leucinodes</taxon>
    </lineage>
</organism>
<dbReference type="PANTHER" id="PTHR21137">
    <property type="entry name" value="ODORANT RECEPTOR"/>
    <property type="match status" value="1"/>
</dbReference>